<dbReference type="SFLD" id="SFLDG01129">
    <property type="entry name" value="C1.5:_HAD__Beta-PGM__Phosphata"/>
    <property type="match status" value="1"/>
</dbReference>
<dbReference type="HOGENOM" id="CLU_045011_13_3_2"/>
<keyword evidence="1" id="KW-0378">Hydrolase</keyword>
<dbReference type="Gene3D" id="1.10.150.240">
    <property type="entry name" value="Putative phosphatase, domain 2"/>
    <property type="match status" value="1"/>
</dbReference>
<proteinExistence type="predicted"/>
<dbReference type="KEGG" id="tpe:Tpen_1156"/>
<dbReference type="InterPro" id="IPR036412">
    <property type="entry name" value="HAD-like_sf"/>
</dbReference>
<dbReference type="STRING" id="368408.Tpen_1156"/>
<name>A1RZC4_THEPD</name>
<dbReference type="GeneID" id="4602158"/>
<dbReference type="InterPro" id="IPR023214">
    <property type="entry name" value="HAD_sf"/>
</dbReference>
<dbReference type="eggNOG" id="arCOG07159">
    <property type="taxonomic scope" value="Archaea"/>
</dbReference>
<dbReference type="OrthoDB" id="31229at2157"/>
<dbReference type="AlphaFoldDB" id="A1RZC4"/>
<keyword evidence="2" id="KW-1185">Reference proteome</keyword>
<sequence length="226" mass="25116">MRVKASFVWDFDGVIVETPHEEAWAAACREWGLEGFDHEFYEEYVSGRPRLEGARNVLSMLGGLSPSQPDFEKRVAEFAERKTEIYLRLVGEGRYRVRRDVVNFISYARREGIPQVLASASRNVLVVLRKEPSLLGLFDADVSGSGRSKDEVLSSALRVVRERWPAVACNVLFEDSPAGVEAGRLLGFKVVGCFNPRLAGSGANYTVESFEGLNPLDVLRKVGCEA</sequence>
<dbReference type="Proteomes" id="UP000000641">
    <property type="component" value="Chromosome"/>
</dbReference>
<dbReference type="SUPFAM" id="SSF56784">
    <property type="entry name" value="HAD-like"/>
    <property type="match status" value="1"/>
</dbReference>
<dbReference type="Gene3D" id="3.40.50.1000">
    <property type="entry name" value="HAD superfamily/HAD-like"/>
    <property type="match status" value="1"/>
</dbReference>
<reference evidence="2" key="1">
    <citation type="journal article" date="2008" name="J. Bacteriol.">
        <title>Genome sequence of Thermofilum pendens reveals an exceptional loss of biosynthetic pathways without genome reduction.</title>
        <authorList>
            <person name="Anderson I."/>
            <person name="Rodriguez J."/>
            <person name="Susanti D."/>
            <person name="Porat I."/>
            <person name="Reich C."/>
            <person name="Ulrich L.E."/>
            <person name="Elkins J.G."/>
            <person name="Mavromatis K."/>
            <person name="Lykidis A."/>
            <person name="Kim E."/>
            <person name="Thompson L.S."/>
            <person name="Nolan M."/>
            <person name="Land M."/>
            <person name="Copeland A."/>
            <person name="Lapidus A."/>
            <person name="Lucas S."/>
            <person name="Detter C."/>
            <person name="Zhulin I.B."/>
            <person name="Olsen G.J."/>
            <person name="Whitman W."/>
            <person name="Mukhopadhyay B."/>
            <person name="Bristow J."/>
            <person name="Kyrpides N."/>
        </authorList>
    </citation>
    <scope>NUCLEOTIDE SEQUENCE [LARGE SCALE GENOMIC DNA]</scope>
    <source>
        <strain evidence="2">DSM 2475 / Hrk 5</strain>
    </source>
</reference>
<gene>
    <name evidence="1" type="ordered locus">Tpen_1156</name>
</gene>
<organism evidence="1 2">
    <name type="scientific">Thermofilum pendens (strain DSM 2475 / Hrk 5)</name>
    <dbReference type="NCBI Taxonomy" id="368408"/>
    <lineage>
        <taxon>Archaea</taxon>
        <taxon>Thermoproteota</taxon>
        <taxon>Thermoprotei</taxon>
        <taxon>Thermofilales</taxon>
        <taxon>Thermofilaceae</taxon>
        <taxon>Thermofilum</taxon>
    </lineage>
</organism>
<dbReference type="Pfam" id="PF00702">
    <property type="entry name" value="Hydrolase"/>
    <property type="match status" value="1"/>
</dbReference>
<dbReference type="EMBL" id="CP000505">
    <property type="protein sequence ID" value="ABL78554.1"/>
    <property type="molecule type" value="Genomic_DNA"/>
</dbReference>
<protein>
    <submittedName>
        <fullName evidence="1">HAD-superfamily hydrolase, subfamily IA, variant 3</fullName>
    </submittedName>
</protein>
<dbReference type="SFLD" id="SFLDS00003">
    <property type="entry name" value="Haloacid_Dehalogenase"/>
    <property type="match status" value="1"/>
</dbReference>
<dbReference type="RefSeq" id="WP_011752819.1">
    <property type="nucleotide sequence ID" value="NC_008698.1"/>
</dbReference>
<dbReference type="GO" id="GO:0016787">
    <property type="term" value="F:hydrolase activity"/>
    <property type="evidence" value="ECO:0007669"/>
    <property type="project" value="UniProtKB-KW"/>
</dbReference>
<accession>A1RZC4</accession>
<evidence type="ECO:0000313" key="1">
    <source>
        <dbReference type="EMBL" id="ABL78554.1"/>
    </source>
</evidence>
<evidence type="ECO:0000313" key="2">
    <source>
        <dbReference type="Proteomes" id="UP000000641"/>
    </source>
</evidence>
<dbReference type="InterPro" id="IPR023198">
    <property type="entry name" value="PGP-like_dom2"/>
</dbReference>
<dbReference type="EnsemblBacteria" id="ABL78554">
    <property type="protein sequence ID" value="ABL78554"/>
    <property type="gene ID" value="Tpen_1156"/>
</dbReference>